<dbReference type="InterPro" id="IPR003507">
    <property type="entry name" value="S66_fam"/>
</dbReference>
<dbReference type="PIRSF" id="PIRSF028757">
    <property type="entry name" value="LD-carboxypeptidase"/>
    <property type="match status" value="1"/>
</dbReference>
<gene>
    <name evidence="5" type="ORF">Micbo1qcDRAFT_151493</name>
</gene>
<dbReference type="InterPro" id="IPR027461">
    <property type="entry name" value="Carboxypeptidase_A_C_sf"/>
</dbReference>
<dbReference type="PANTHER" id="PTHR30237:SF4">
    <property type="entry name" value="LD-CARBOXYPEPTIDASE C-TERMINAL DOMAIN-CONTAINING PROTEIN"/>
    <property type="match status" value="1"/>
</dbReference>
<dbReference type="InterPro" id="IPR029062">
    <property type="entry name" value="Class_I_gatase-like"/>
</dbReference>
<evidence type="ECO:0000256" key="2">
    <source>
        <dbReference type="ARBA" id="ARBA00022801"/>
    </source>
</evidence>
<dbReference type="InterPro" id="IPR027478">
    <property type="entry name" value="LdcA_N"/>
</dbReference>
<evidence type="ECO:0000259" key="3">
    <source>
        <dbReference type="Pfam" id="PF02016"/>
    </source>
</evidence>
<evidence type="ECO:0000313" key="6">
    <source>
        <dbReference type="Proteomes" id="UP000070501"/>
    </source>
</evidence>
<dbReference type="Pfam" id="PF17676">
    <property type="entry name" value="Peptidase_S66C"/>
    <property type="match status" value="1"/>
</dbReference>
<dbReference type="SUPFAM" id="SSF141986">
    <property type="entry name" value="LD-carboxypeptidase A C-terminal domain-like"/>
    <property type="match status" value="1"/>
</dbReference>
<dbReference type="AlphaFoldDB" id="A0A136ISU0"/>
<dbReference type="InParanoid" id="A0A136ISU0"/>
<dbReference type="Gene3D" id="3.50.30.60">
    <property type="entry name" value="LD-carboxypeptidase A C-terminal domain-like"/>
    <property type="match status" value="1"/>
</dbReference>
<protein>
    <submittedName>
        <fullName evidence="5">Peptidase family S66</fullName>
    </submittedName>
</protein>
<name>A0A136ISU0_9PEZI</name>
<feature type="domain" description="LD-carboxypeptidase N-terminal" evidence="3">
    <location>
        <begin position="17"/>
        <end position="140"/>
    </location>
</feature>
<dbReference type="CDD" id="cd07062">
    <property type="entry name" value="Peptidase_S66_mccF_like"/>
    <property type="match status" value="1"/>
</dbReference>
<accession>A0A136ISU0</accession>
<dbReference type="OrthoDB" id="5186469at2759"/>
<dbReference type="Pfam" id="PF02016">
    <property type="entry name" value="Peptidase_S66"/>
    <property type="match status" value="1"/>
</dbReference>
<dbReference type="STRING" id="196109.A0A136ISU0"/>
<sequence length="390" mass="42125">MPPSPITPKALEPGSIIAVISPSLRLNHIYPSVIARGIALLAARGYTVREIYHGESDDSIQSSIRNRLSELREALTDPTISAVICTIGGTTFTELIPALVADADLHAAVRANPKIIVGYSDITGLHWLLHALTGLRTFYGPCILPELGQAVIPTPDLPGAEAANSPVAFCAENLFRVITPLGRSDEPLAIFPRSRYYHPGGDAFWKHGDSHAHVPPRSLAPNTFGWEWIRGGRATGRLFGGCLTVMARLGGIRAIAPDWEGRIVFLETATGDSSDNDDDDEDVKGNPLPRVQAALADLIAQGVFDKAAGLVVGRPVGYDSAQDRGEYKRVIRELLCEGGPLVDDDQRREFPILFGVDFGHTTPMVTLPYDVTAVLDSERDLFGLLEPTVL</sequence>
<dbReference type="GO" id="GO:0016787">
    <property type="term" value="F:hydrolase activity"/>
    <property type="evidence" value="ECO:0007669"/>
    <property type="project" value="UniProtKB-KW"/>
</dbReference>
<proteinExistence type="inferred from homology"/>
<organism evidence="5 6">
    <name type="scientific">Microdochium bolleyi</name>
    <dbReference type="NCBI Taxonomy" id="196109"/>
    <lineage>
        <taxon>Eukaryota</taxon>
        <taxon>Fungi</taxon>
        <taxon>Dikarya</taxon>
        <taxon>Ascomycota</taxon>
        <taxon>Pezizomycotina</taxon>
        <taxon>Sordariomycetes</taxon>
        <taxon>Xylariomycetidae</taxon>
        <taxon>Xylariales</taxon>
        <taxon>Microdochiaceae</taxon>
        <taxon>Microdochium</taxon>
    </lineage>
</organism>
<dbReference type="PANTHER" id="PTHR30237">
    <property type="entry name" value="MURAMOYLTETRAPEPTIDE CARBOXYPEPTIDASE"/>
    <property type="match status" value="1"/>
</dbReference>
<keyword evidence="2" id="KW-0378">Hydrolase</keyword>
<reference evidence="6" key="1">
    <citation type="submission" date="2016-02" db="EMBL/GenBank/DDBJ databases">
        <title>Draft genome sequence of Microdochium bolleyi, a fungal endophyte of beachgrass.</title>
        <authorList>
            <consortium name="DOE Joint Genome Institute"/>
            <person name="David A.S."/>
            <person name="May G."/>
            <person name="Haridas S."/>
            <person name="Lim J."/>
            <person name="Wang M."/>
            <person name="Labutti K."/>
            <person name="Lipzen A."/>
            <person name="Barry K."/>
            <person name="Grigoriev I.V."/>
        </authorList>
    </citation>
    <scope>NUCLEOTIDE SEQUENCE [LARGE SCALE GENOMIC DNA]</scope>
    <source>
        <strain evidence="6">J235TASD1</strain>
    </source>
</reference>
<dbReference type="InterPro" id="IPR040921">
    <property type="entry name" value="Peptidase_S66C"/>
</dbReference>
<evidence type="ECO:0000313" key="5">
    <source>
        <dbReference type="EMBL" id="KXJ87953.1"/>
    </source>
</evidence>
<evidence type="ECO:0000256" key="1">
    <source>
        <dbReference type="ARBA" id="ARBA00010233"/>
    </source>
</evidence>
<dbReference type="InterPro" id="IPR040449">
    <property type="entry name" value="Peptidase_S66_N"/>
</dbReference>
<dbReference type="Proteomes" id="UP000070501">
    <property type="component" value="Unassembled WGS sequence"/>
</dbReference>
<comment type="similarity">
    <text evidence="1">Belongs to the peptidase S66 family.</text>
</comment>
<keyword evidence="6" id="KW-1185">Reference proteome</keyword>
<dbReference type="SUPFAM" id="SSF52317">
    <property type="entry name" value="Class I glutamine amidotransferase-like"/>
    <property type="match status" value="1"/>
</dbReference>
<evidence type="ECO:0000259" key="4">
    <source>
        <dbReference type="Pfam" id="PF17676"/>
    </source>
</evidence>
<feature type="domain" description="LD-carboxypeptidase C-terminal" evidence="4">
    <location>
        <begin position="235"/>
        <end position="374"/>
    </location>
</feature>
<dbReference type="EMBL" id="KQ964260">
    <property type="protein sequence ID" value="KXJ87953.1"/>
    <property type="molecule type" value="Genomic_DNA"/>
</dbReference>
<dbReference type="Gene3D" id="3.40.50.10740">
    <property type="entry name" value="Class I glutamine amidotransferase-like"/>
    <property type="match status" value="1"/>
</dbReference>